<keyword evidence="3" id="KW-0808">Transferase</keyword>
<dbReference type="SUPFAM" id="SSF51182">
    <property type="entry name" value="RmlC-like cupins"/>
    <property type="match status" value="1"/>
</dbReference>
<protein>
    <submittedName>
        <fullName evidence="3">Mannose-1-phosphate guanylyltransferase</fullName>
        <ecNumber evidence="3">2.7.7.13</ecNumber>
    </submittedName>
</protein>
<feature type="domain" description="Nucleotidyl transferase" evidence="1">
    <location>
        <begin position="4"/>
        <end position="266"/>
    </location>
</feature>
<organism evidence="3 4">
    <name type="scientific">Lysinibacillus parviboronicapiens</name>
    <dbReference type="NCBI Taxonomy" id="436516"/>
    <lineage>
        <taxon>Bacteria</taxon>
        <taxon>Bacillati</taxon>
        <taxon>Bacillota</taxon>
        <taxon>Bacilli</taxon>
        <taxon>Bacillales</taxon>
        <taxon>Bacillaceae</taxon>
        <taxon>Lysinibacillus</taxon>
    </lineage>
</organism>
<comment type="caution">
    <text evidence="3">The sequence shown here is derived from an EMBL/GenBank/DDBJ whole genome shotgun (WGS) entry which is preliminary data.</text>
</comment>
<dbReference type="Proteomes" id="UP001549363">
    <property type="component" value="Unassembled WGS sequence"/>
</dbReference>
<evidence type="ECO:0000259" key="2">
    <source>
        <dbReference type="Pfam" id="PF01050"/>
    </source>
</evidence>
<dbReference type="SUPFAM" id="SSF53448">
    <property type="entry name" value="Nucleotide-diphospho-sugar transferases"/>
    <property type="match status" value="1"/>
</dbReference>
<accession>A0ABV2PJ50</accession>
<keyword evidence="3" id="KW-0548">Nucleotidyltransferase</keyword>
<evidence type="ECO:0000313" key="3">
    <source>
        <dbReference type="EMBL" id="MET4560718.1"/>
    </source>
</evidence>
<dbReference type="Gene3D" id="2.60.120.10">
    <property type="entry name" value="Jelly Rolls"/>
    <property type="match status" value="1"/>
</dbReference>
<gene>
    <name evidence="3" type="ORF">ABIA69_001862</name>
</gene>
<dbReference type="PANTHER" id="PTHR46390:SF1">
    <property type="entry name" value="MANNOSE-1-PHOSPHATE GUANYLYLTRANSFERASE"/>
    <property type="match status" value="1"/>
</dbReference>
<dbReference type="InterPro" id="IPR051161">
    <property type="entry name" value="Mannose-6P_isomerase_type2"/>
</dbReference>
<dbReference type="RefSeq" id="WP_107947375.1">
    <property type="nucleotide sequence ID" value="NZ_CP073713.1"/>
</dbReference>
<feature type="domain" description="Mannose-6-phosphate isomerase type II C-terminal" evidence="2">
    <location>
        <begin position="337"/>
        <end position="440"/>
    </location>
</feature>
<dbReference type="Pfam" id="PF00483">
    <property type="entry name" value="NTP_transferase"/>
    <property type="match status" value="1"/>
</dbReference>
<dbReference type="Gene3D" id="3.90.550.10">
    <property type="entry name" value="Spore Coat Polysaccharide Biosynthesis Protein SpsA, Chain A"/>
    <property type="match status" value="1"/>
</dbReference>
<sequence length="451" mass="50970">MKLILLSGGSGTRLWPLSNDSRAKQFLKVLQNEQTGEIESMVQRVYRQLSEVVAVEDMIVATNAAQVDMLRNQLGDIPIVVEPERRDTFPAIALACTYLYSALGMKEDEVVGVVSVDAFVDVAFYQQVKKLEKLVMATTADIGLLGIKPTYPSSKYGYLIPKQYTEYMQVDRFVEKPSEEAAEVLIGEGAYWNSGVFAFPLKLLLNKLKKGGFSNSYEELLEQFSRLPKNSFDYEVVEKLTKITALTYDGYWKDLGTWNTLTEEMSQQVIGNGGLSEDSYNTHIVNELDLPVKVLGISNAVVAVSADGILVTDKPASSRMKDMLHEGLFSRPMYEERRWGWYRVLDVTRKDGREILTKRLCVEAGKNLSYQYHNYRSEVWTIISGDAIFILDDEIKMVLPGDVLSIPLGSRHCLYALTDTELIEVQMGDLIIEEDIVRLEKDWSAIMESIR</sequence>
<dbReference type="InterPro" id="IPR011051">
    <property type="entry name" value="RmlC_Cupin_sf"/>
</dbReference>
<name>A0ABV2PJ50_9BACI</name>
<keyword evidence="4" id="KW-1185">Reference proteome</keyword>
<dbReference type="InterPro" id="IPR014710">
    <property type="entry name" value="RmlC-like_jellyroll"/>
</dbReference>
<dbReference type="GO" id="GO:0004475">
    <property type="term" value="F:mannose-1-phosphate guanylyltransferase (GTP) activity"/>
    <property type="evidence" value="ECO:0007669"/>
    <property type="project" value="UniProtKB-EC"/>
</dbReference>
<proteinExistence type="predicted"/>
<dbReference type="InterPro" id="IPR001538">
    <property type="entry name" value="Man6P_isomerase-2_C"/>
</dbReference>
<dbReference type="InterPro" id="IPR029044">
    <property type="entry name" value="Nucleotide-diphossugar_trans"/>
</dbReference>
<dbReference type="EMBL" id="JBEPSB010000006">
    <property type="protein sequence ID" value="MET4560718.1"/>
    <property type="molecule type" value="Genomic_DNA"/>
</dbReference>
<dbReference type="CDD" id="cd02213">
    <property type="entry name" value="cupin_PMI_typeII_C"/>
    <property type="match status" value="1"/>
</dbReference>
<dbReference type="PANTHER" id="PTHR46390">
    <property type="entry name" value="MANNOSE-1-PHOSPHATE GUANYLYLTRANSFERASE"/>
    <property type="match status" value="1"/>
</dbReference>
<evidence type="ECO:0000313" key="4">
    <source>
        <dbReference type="Proteomes" id="UP001549363"/>
    </source>
</evidence>
<evidence type="ECO:0000259" key="1">
    <source>
        <dbReference type="Pfam" id="PF00483"/>
    </source>
</evidence>
<dbReference type="Pfam" id="PF01050">
    <property type="entry name" value="MannoseP_isomer"/>
    <property type="match status" value="1"/>
</dbReference>
<reference evidence="3 4" key="1">
    <citation type="submission" date="2024-06" db="EMBL/GenBank/DDBJ databases">
        <title>Sorghum-associated microbial communities from plants grown in Nebraska, USA.</title>
        <authorList>
            <person name="Schachtman D."/>
        </authorList>
    </citation>
    <scope>NUCLEOTIDE SEQUENCE [LARGE SCALE GENOMIC DNA]</scope>
    <source>
        <strain evidence="3 4">736</strain>
    </source>
</reference>
<dbReference type="InterPro" id="IPR005835">
    <property type="entry name" value="NTP_transferase_dom"/>
</dbReference>
<dbReference type="EC" id="2.7.7.13" evidence="3"/>